<evidence type="ECO:0000313" key="10">
    <source>
        <dbReference type="Proteomes" id="UP000531216"/>
    </source>
</evidence>
<sequence length="355" mass="36625">MTATHPAATAPASDLSLALLLLKARTFIALILVVLFFSFAAPNFLSTANLIIMSEHVALNAFLAIGMTFVIITGGIDLSVGSIVGLCGMVAGYLVLNGVAIDLVGYTVFFNTFEIVLITLGVGVLVGVVNGLLITRLNVAPFIATLGTLYVARGLALLSSDGATFPNLRGSAEWGTASFPLIGSGSFLGIPVSIWTLVVVGCGAAYLAARTPLGRAIYAVGGNERAAALSGLRVNRTKMFVYMFSGFCAAIVGLIVASQLVASHPATGETFELNAIAAAVLGGTSMSGGRGRIGGTIVGAFVIGILSDGLVMMGVSSFWQTVIKGLVIIAAVVVDQFQQRLQQRIALQRQAALAR</sequence>
<feature type="transmembrane region" description="Helical" evidence="8">
    <location>
        <begin position="115"/>
        <end position="133"/>
    </location>
</feature>
<comment type="caution">
    <text evidence="9">The sequence shown here is derived from an EMBL/GenBank/DDBJ whole genome shotgun (WGS) entry which is preliminary data.</text>
</comment>
<proteinExistence type="predicted"/>
<keyword evidence="6 8" id="KW-1133">Transmembrane helix</keyword>
<dbReference type="GO" id="GO:0022857">
    <property type="term" value="F:transmembrane transporter activity"/>
    <property type="evidence" value="ECO:0007669"/>
    <property type="project" value="InterPro"/>
</dbReference>
<evidence type="ECO:0000256" key="4">
    <source>
        <dbReference type="ARBA" id="ARBA00022519"/>
    </source>
</evidence>
<dbReference type="EMBL" id="JACIDO010000010">
    <property type="protein sequence ID" value="MBB3937578.1"/>
    <property type="molecule type" value="Genomic_DNA"/>
</dbReference>
<dbReference type="Proteomes" id="UP000531216">
    <property type="component" value="Unassembled WGS sequence"/>
</dbReference>
<feature type="transmembrane region" description="Helical" evidence="8">
    <location>
        <begin position="179"/>
        <end position="208"/>
    </location>
</feature>
<keyword evidence="3" id="KW-1003">Cell membrane</keyword>
<organism evidence="9 10">
    <name type="scientific">Aureimonas phyllosphaerae</name>
    <dbReference type="NCBI Taxonomy" id="1166078"/>
    <lineage>
        <taxon>Bacteria</taxon>
        <taxon>Pseudomonadati</taxon>
        <taxon>Pseudomonadota</taxon>
        <taxon>Alphaproteobacteria</taxon>
        <taxon>Hyphomicrobiales</taxon>
        <taxon>Aurantimonadaceae</taxon>
        <taxon>Aureimonas</taxon>
    </lineage>
</organism>
<keyword evidence="5 8" id="KW-0812">Transmembrane</keyword>
<dbReference type="PANTHER" id="PTHR32196:SF21">
    <property type="entry name" value="ABC TRANSPORTER PERMEASE PROTEIN YPHD-RELATED"/>
    <property type="match status" value="1"/>
</dbReference>
<evidence type="ECO:0000256" key="7">
    <source>
        <dbReference type="ARBA" id="ARBA00023136"/>
    </source>
</evidence>
<name>A0A7W6FVW1_9HYPH</name>
<keyword evidence="7 8" id="KW-0472">Membrane</keyword>
<dbReference type="PANTHER" id="PTHR32196">
    <property type="entry name" value="ABC TRANSPORTER PERMEASE PROTEIN YPHD-RELATED-RELATED"/>
    <property type="match status" value="1"/>
</dbReference>
<evidence type="ECO:0000256" key="2">
    <source>
        <dbReference type="ARBA" id="ARBA00022448"/>
    </source>
</evidence>
<evidence type="ECO:0000256" key="3">
    <source>
        <dbReference type="ARBA" id="ARBA00022475"/>
    </source>
</evidence>
<keyword evidence="4" id="KW-0997">Cell inner membrane</keyword>
<feature type="transmembrane region" description="Helical" evidence="8">
    <location>
        <begin position="83"/>
        <end position="109"/>
    </location>
</feature>
<reference evidence="9 10" key="1">
    <citation type="submission" date="2020-08" db="EMBL/GenBank/DDBJ databases">
        <title>Genomic Encyclopedia of Type Strains, Phase IV (KMG-IV): sequencing the most valuable type-strain genomes for metagenomic binning, comparative biology and taxonomic classification.</title>
        <authorList>
            <person name="Goeker M."/>
        </authorList>
    </citation>
    <scope>NUCLEOTIDE SEQUENCE [LARGE SCALE GENOMIC DNA]</scope>
    <source>
        <strain evidence="9 10">DSM 25024</strain>
    </source>
</reference>
<feature type="transmembrane region" description="Helical" evidence="8">
    <location>
        <begin position="57"/>
        <end position="76"/>
    </location>
</feature>
<dbReference type="RefSeq" id="WP_090964910.1">
    <property type="nucleotide sequence ID" value="NZ_FOOA01000015.1"/>
</dbReference>
<dbReference type="InterPro" id="IPR001851">
    <property type="entry name" value="ABC_transp_permease"/>
</dbReference>
<evidence type="ECO:0000256" key="5">
    <source>
        <dbReference type="ARBA" id="ARBA00022692"/>
    </source>
</evidence>
<evidence type="ECO:0000256" key="6">
    <source>
        <dbReference type="ARBA" id="ARBA00022989"/>
    </source>
</evidence>
<dbReference type="Pfam" id="PF02653">
    <property type="entry name" value="BPD_transp_2"/>
    <property type="match status" value="1"/>
</dbReference>
<keyword evidence="10" id="KW-1185">Reference proteome</keyword>
<gene>
    <name evidence="9" type="ORF">GGR05_003745</name>
</gene>
<feature type="transmembrane region" description="Helical" evidence="8">
    <location>
        <begin position="240"/>
        <end position="262"/>
    </location>
</feature>
<evidence type="ECO:0000256" key="1">
    <source>
        <dbReference type="ARBA" id="ARBA00004651"/>
    </source>
</evidence>
<keyword evidence="2" id="KW-0813">Transport</keyword>
<feature type="transmembrane region" description="Helical" evidence="8">
    <location>
        <begin position="140"/>
        <end position="159"/>
    </location>
</feature>
<protein>
    <submittedName>
        <fullName evidence="9">Erythritol transport system permease protein</fullName>
    </submittedName>
</protein>
<evidence type="ECO:0000256" key="8">
    <source>
        <dbReference type="SAM" id="Phobius"/>
    </source>
</evidence>
<accession>A0A7W6FVW1</accession>
<evidence type="ECO:0000313" key="9">
    <source>
        <dbReference type="EMBL" id="MBB3937578.1"/>
    </source>
</evidence>
<comment type="subcellular location">
    <subcellularLocation>
        <location evidence="1">Cell membrane</location>
        <topology evidence="1">Multi-pass membrane protein</topology>
    </subcellularLocation>
</comment>
<dbReference type="OrthoDB" id="7157592at2"/>
<dbReference type="GO" id="GO:0005886">
    <property type="term" value="C:plasma membrane"/>
    <property type="evidence" value="ECO:0007669"/>
    <property type="project" value="UniProtKB-SubCell"/>
</dbReference>
<dbReference type="CDD" id="cd06579">
    <property type="entry name" value="TM_PBP1_transp_AraH_like"/>
    <property type="match status" value="1"/>
</dbReference>
<feature type="transmembrane region" description="Helical" evidence="8">
    <location>
        <begin position="27"/>
        <end position="45"/>
    </location>
</feature>
<dbReference type="AlphaFoldDB" id="A0A7W6FVW1"/>